<proteinExistence type="predicted"/>
<accession>A0A834X7F7</accession>
<name>A0A834X7F7_9FABA</name>
<dbReference type="EMBL" id="JAAIUW010000003">
    <property type="protein sequence ID" value="KAF7839721.1"/>
    <property type="molecule type" value="Genomic_DNA"/>
</dbReference>
<evidence type="ECO:0000313" key="1">
    <source>
        <dbReference type="EMBL" id="KAF7839721.1"/>
    </source>
</evidence>
<keyword evidence="2" id="KW-1185">Reference proteome</keyword>
<organism evidence="1 2">
    <name type="scientific">Senna tora</name>
    <dbReference type="NCBI Taxonomy" id="362788"/>
    <lineage>
        <taxon>Eukaryota</taxon>
        <taxon>Viridiplantae</taxon>
        <taxon>Streptophyta</taxon>
        <taxon>Embryophyta</taxon>
        <taxon>Tracheophyta</taxon>
        <taxon>Spermatophyta</taxon>
        <taxon>Magnoliopsida</taxon>
        <taxon>eudicotyledons</taxon>
        <taxon>Gunneridae</taxon>
        <taxon>Pentapetalae</taxon>
        <taxon>rosids</taxon>
        <taxon>fabids</taxon>
        <taxon>Fabales</taxon>
        <taxon>Fabaceae</taxon>
        <taxon>Caesalpinioideae</taxon>
        <taxon>Cassia clade</taxon>
        <taxon>Senna</taxon>
    </lineage>
</organism>
<gene>
    <name evidence="1" type="ORF">G2W53_008203</name>
</gene>
<comment type="caution">
    <text evidence="1">The sequence shown here is derived from an EMBL/GenBank/DDBJ whole genome shotgun (WGS) entry which is preliminary data.</text>
</comment>
<sequence>MLVTNGGGRCVHGIDGGRKRRRWSDVVDGGEGLGLGHGLERWERWRGEEDDMGMRARWRACGSPAFLPRTRHNRATEKHNCLLSHIYAHESSAHRQHLTFKKSLYDKALKLSDSLPFTVALTTFTLGAFPNKQTMWTLTSAKETVQTRILGPGCAMYSDQSGAWATPPDCCRRATAGGAARVAAGSAHGNHANGMNNNVKFIKGNNDISFLSATVGLTVLSMVN</sequence>
<dbReference type="AlphaFoldDB" id="A0A834X7F7"/>
<protein>
    <submittedName>
        <fullName evidence="1">Uncharacterized protein</fullName>
    </submittedName>
</protein>
<dbReference type="Proteomes" id="UP000634136">
    <property type="component" value="Unassembled WGS sequence"/>
</dbReference>
<evidence type="ECO:0000313" key="2">
    <source>
        <dbReference type="Proteomes" id="UP000634136"/>
    </source>
</evidence>
<reference evidence="1" key="1">
    <citation type="submission" date="2020-09" db="EMBL/GenBank/DDBJ databases">
        <title>Genome-Enabled Discovery of Anthraquinone Biosynthesis in Senna tora.</title>
        <authorList>
            <person name="Kang S.-H."/>
            <person name="Pandey R.P."/>
            <person name="Lee C.-M."/>
            <person name="Sim J.-S."/>
            <person name="Jeong J.-T."/>
            <person name="Choi B.-S."/>
            <person name="Jung M."/>
            <person name="Ginzburg D."/>
            <person name="Zhao K."/>
            <person name="Won S.Y."/>
            <person name="Oh T.-J."/>
            <person name="Yu Y."/>
            <person name="Kim N.-H."/>
            <person name="Lee O.R."/>
            <person name="Lee T.-H."/>
            <person name="Bashyal P."/>
            <person name="Kim T.-S."/>
            <person name="Lee W.-H."/>
            <person name="Kawkins C."/>
            <person name="Kim C.-K."/>
            <person name="Kim J.S."/>
            <person name="Ahn B.O."/>
            <person name="Rhee S.Y."/>
            <person name="Sohng J.K."/>
        </authorList>
    </citation>
    <scope>NUCLEOTIDE SEQUENCE</scope>
    <source>
        <tissue evidence="1">Leaf</tissue>
    </source>
</reference>